<proteinExistence type="predicted"/>
<dbReference type="PIRSF" id="PIRSF004869">
    <property type="entry name" value="PflX_prd"/>
    <property type="match status" value="1"/>
</dbReference>
<dbReference type="InParanoid" id="A0A0D2GCN1"/>
<dbReference type="EMBL" id="AZAC01000024">
    <property type="protein sequence ID" value="KIX12697.1"/>
    <property type="molecule type" value="Genomic_DNA"/>
</dbReference>
<evidence type="ECO:0000256" key="4">
    <source>
        <dbReference type="ARBA" id="ARBA00023004"/>
    </source>
</evidence>
<keyword evidence="2 6" id="KW-0949">S-adenosyl-L-methionine</keyword>
<evidence type="ECO:0000256" key="6">
    <source>
        <dbReference type="PIRSR" id="PIRSR004869-50"/>
    </source>
</evidence>
<dbReference type="InterPro" id="IPR027596">
    <property type="entry name" value="AmmeMemoSam_rS"/>
</dbReference>
<dbReference type="Proteomes" id="UP000032233">
    <property type="component" value="Unassembled WGS sequence"/>
</dbReference>
<reference evidence="8 9" key="1">
    <citation type="submission" date="2013-11" db="EMBL/GenBank/DDBJ databases">
        <title>Metagenomic analysis of a methanogenic consortium involved in long chain n-alkane degradation.</title>
        <authorList>
            <person name="Davidova I.A."/>
            <person name="Callaghan A.V."/>
            <person name="Wawrik B."/>
            <person name="Pruitt S."/>
            <person name="Marks C."/>
            <person name="Duncan K.E."/>
            <person name="Suflita J.M."/>
        </authorList>
    </citation>
    <scope>NUCLEOTIDE SEQUENCE [LARGE SCALE GENOMIC DNA]</scope>
    <source>
        <strain evidence="8 9">SPR</strain>
    </source>
</reference>
<dbReference type="PANTHER" id="PTHR30352:SF5">
    <property type="entry name" value="PYRUVATE FORMATE-LYASE 1-ACTIVATING ENZYME"/>
    <property type="match status" value="1"/>
</dbReference>
<dbReference type="SMART" id="SM00729">
    <property type="entry name" value="Elp3"/>
    <property type="match status" value="1"/>
</dbReference>
<dbReference type="InterPro" id="IPR007197">
    <property type="entry name" value="rSAM"/>
</dbReference>
<evidence type="ECO:0000313" key="8">
    <source>
        <dbReference type="EMBL" id="KIX12697.1"/>
    </source>
</evidence>
<dbReference type="SFLD" id="SFLDS00029">
    <property type="entry name" value="Radical_SAM"/>
    <property type="match status" value="1"/>
</dbReference>
<keyword evidence="4 6" id="KW-0408">Iron</keyword>
<dbReference type="SFLD" id="SFLDG01101">
    <property type="entry name" value="Uncharacterised_Radical_SAM_Su"/>
    <property type="match status" value="1"/>
</dbReference>
<feature type="domain" description="Radical SAM core" evidence="7">
    <location>
        <begin position="67"/>
        <end position="291"/>
    </location>
</feature>
<dbReference type="AlphaFoldDB" id="A0A0D2GCN1"/>
<evidence type="ECO:0000259" key="7">
    <source>
        <dbReference type="PROSITE" id="PS51918"/>
    </source>
</evidence>
<gene>
    <name evidence="8" type="ORF">X474_17665</name>
</gene>
<dbReference type="GO" id="GO:0003824">
    <property type="term" value="F:catalytic activity"/>
    <property type="evidence" value="ECO:0007669"/>
    <property type="project" value="InterPro"/>
</dbReference>
<dbReference type="PATRIC" id="fig|1429043.3.peg.3737"/>
<dbReference type="NCBIfam" id="TIGR04337">
    <property type="entry name" value="AmmeMemoSam_rS"/>
    <property type="match status" value="1"/>
</dbReference>
<dbReference type="InterPro" id="IPR034457">
    <property type="entry name" value="Organic_radical-activating"/>
</dbReference>
<dbReference type="PANTHER" id="PTHR30352">
    <property type="entry name" value="PYRUVATE FORMATE-LYASE-ACTIVATING ENZYME"/>
    <property type="match status" value="1"/>
</dbReference>
<keyword evidence="5 6" id="KW-0411">Iron-sulfur</keyword>
<dbReference type="Pfam" id="PF04055">
    <property type="entry name" value="Radical_SAM"/>
    <property type="match status" value="1"/>
</dbReference>
<protein>
    <recommendedName>
        <fullName evidence="7">Radical SAM core domain-containing protein</fullName>
    </recommendedName>
</protein>
<dbReference type="CDD" id="cd01335">
    <property type="entry name" value="Radical_SAM"/>
    <property type="match status" value="1"/>
</dbReference>
<dbReference type="SUPFAM" id="SSF102114">
    <property type="entry name" value="Radical SAM enzymes"/>
    <property type="match status" value="1"/>
</dbReference>
<dbReference type="InterPro" id="IPR058240">
    <property type="entry name" value="rSAM_sf"/>
</dbReference>
<dbReference type="Gene3D" id="3.20.20.70">
    <property type="entry name" value="Aldolase class I"/>
    <property type="match status" value="1"/>
</dbReference>
<dbReference type="OrthoDB" id="9778883at2"/>
<sequence>MHKAMLWDSLAREKVRCRLCAHGCLIKEGGLGLCRVRENKGGELYTRVWGKPVAANPDPIEKKPLFHFQPGTRSFSIATIGCNFQCGFCQNWDISQFLRESGDSIPGGSSGGKVAPPEVIVNQALEYGCSSIAYTYTEPTIYFEYAFDIMKLAVQKGLKNVFVSNGYQSADCLEACRGLLHAANVDLKAFSDDFYKNQCKARLQPVLDTLVRLREQGVWLEVTTLLIPGMNDSDLELNQIAGFLAADLGSSVPWHVSAYNPRYKYVEKGPPATPLSSLERALEAGERAGLKYVYAGNVPGHDSESTYCPGCGQVLVKRRLFSIMENILKDRACPHCGAEIKGVWS</sequence>
<keyword evidence="3 6" id="KW-0479">Metal-binding</keyword>
<accession>A0A0D2GCN1</accession>
<dbReference type="GO" id="GO:0046872">
    <property type="term" value="F:metal ion binding"/>
    <property type="evidence" value="ECO:0007669"/>
    <property type="project" value="UniProtKB-KW"/>
</dbReference>
<feature type="binding site" evidence="6">
    <location>
        <position position="82"/>
    </location>
    <ligand>
        <name>[4Fe-4S] cluster</name>
        <dbReference type="ChEBI" id="CHEBI:49883"/>
        <note>4Fe-4S-S-AdoMet</note>
    </ligand>
</feature>
<feature type="binding site" evidence="6">
    <location>
        <position position="86"/>
    </location>
    <ligand>
        <name>[4Fe-4S] cluster</name>
        <dbReference type="ChEBI" id="CHEBI:49883"/>
        <note>4Fe-4S-S-AdoMet</note>
    </ligand>
</feature>
<feature type="binding site" evidence="6">
    <location>
        <position position="89"/>
    </location>
    <ligand>
        <name>[4Fe-4S] cluster</name>
        <dbReference type="ChEBI" id="CHEBI:49883"/>
        <note>4Fe-4S-S-AdoMet</note>
    </ligand>
</feature>
<evidence type="ECO:0000256" key="3">
    <source>
        <dbReference type="ARBA" id="ARBA00022723"/>
    </source>
</evidence>
<evidence type="ECO:0000313" key="9">
    <source>
        <dbReference type="Proteomes" id="UP000032233"/>
    </source>
</evidence>
<dbReference type="InterPro" id="IPR016431">
    <property type="entry name" value="Pyrv-formate_lyase-activ_prd"/>
</dbReference>
<dbReference type="STRING" id="1429043.X474_17665"/>
<organism evidence="8 9">
    <name type="scientific">Dethiosulfatarculus sandiegensis</name>
    <dbReference type="NCBI Taxonomy" id="1429043"/>
    <lineage>
        <taxon>Bacteria</taxon>
        <taxon>Pseudomonadati</taxon>
        <taxon>Thermodesulfobacteriota</taxon>
        <taxon>Desulfarculia</taxon>
        <taxon>Desulfarculales</taxon>
        <taxon>Desulfarculaceae</taxon>
        <taxon>Dethiosulfatarculus</taxon>
    </lineage>
</organism>
<dbReference type="GO" id="GO:0051539">
    <property type="term" value="F:4 iron, 4 sulfur cluster binding"/>
    <property type="evidence" value="ECO:0007669"/>
    <property type="project" value="UniProtKB-KW"/>
</dbReference>
<keyword evidence="9" id="KW-1185">Reference proteome</keyword>
<dbReference type="RefSeq" id="WP_044350265.1">
    <property type="nucleotide sequence ID" value="NZ_AZAC01000024.1"/>
</dbReference>
<keyword evidence="1" id="KW-0004">4Fe-4S</keyword>
<evidence type="ECO:0000256" key="2">
    <source>
        <dbReference type="ARBA" id="ARBA00022691"/>
    </source>
</evidence>
<evidence type="ECO:0000256" key="1">
    <source>
        <dbReference type="ARBA" id="ARBA00022485"/>
    </source>
</evidence>
<dbReference type="FunCoup" id="A0A0D2GCN1">
    <property type="interactions" value="226"/>
</dbReference>
<dbReference type="PROSITE" id="PS51918">
    <property type="entry name" value="RADICAL_SAM"/>
    <property type="match status" value="1"/>
</dbReference>
<comment type="cofactor">
    <cofactor evidence="6">
        <name>[4Fe-4S] cluster</name>
        <dbReference type="ChEBI" id="CHEBI:49883"/>
    </cofactor>
    <text evidence="6">Binds 1 [4Fe-4S] cluster. The cluster is coordinated with 3 cysteines and an exchangeable S-adenosyl-L-methionine.</text>
</comment>
<dbReference type="InterPro" id="IPR006638">
    <property type="entry name" value="Elp3/MiaA/NifB-like_rSAM"/>
</dbReference>
<name>A0A0D2GCN1_9BACT</name>
<evidence type="ECO:0000256" key="5">
    <source>
        <dbReference type="ARBA" id="ARBA00023014"/>
    </source>
</evidence>
<dbReference type="InterPro" id="IPR013785">
    <property type="entry name" value="Aldolase_TIM"/>
</dbReference>
<comment type="caution">
    <text evidence="8">The sequence shown here is derived from an EMBL/GenBank/DDBJ whole genome shotgun (WGS) entry which is preliminary data.</text>
</comment>